<evidence type="ECO:0000313" key="6">
    <source>
        <dbReference type="Proteomes" id="UP000199309"/>
    </source>
</evidence>
<dbReference type="PANTHER" id="PTHR35790:SF4">
    <property type="entry name" value="HTH-TYPE TRANSCRIPTIONAL REGULATOR PCHR"/>
    <property type="match status" value="1"/>
</dbReference>
<dbReference type="GO" id="GO:0003700">
    <property type="term" value="F:DNA-binding transcription factor activity"/>
    <property type="evidence" value="ECO:0007669"/>
    <property type="project" value="InterPro"/>
</dbReference>
<dbReference type="RefSeq" id="WP_091651640.1">
    <property type="nucleotide sequence ID" value="NZ_FNHQ01000024.1"/>
</dbReference>
<feature type="domain" description="HTH marR-type" evidence="4">
    <location>
        <begin position="8"/>
        <end position="164"/>
    </location>
</feature>
<dbReference type="EMBL" id="FNHQ01000024">
    <property type="protein sequence ID" value="SDN10759.1"/>
    <property type="molecule type" value="Genomic_DNA"/>
</dbReference>
<evidence type="ECO:0000256" key="2">
    <source>
        <dbReference type="ARBA" id="ARBA00023125"/>
    </source>
</evidence>
<dbReference type="PROSITE" id="PS50995">
    <property type="entry name" value="HTH_MARR_2"/>
    <property type="match status" value="1"/>
</dbReference>
<dbReference type="AlphaFoldDB" id="A0A1G9YNK7"/>
<reference evidence="5 6" key="1">
    <citation type="submission" date="2016-10" db="EMBL/GenBank/DDBJ databases">
        <authorList>
            <person name="de Groot N.N."/>
        </authorList>
    </citation>
    <scope>NUCLEOTIDE SEQUENCE [LARGE SCALE GENOMIC DNA]</scope>
    <source>
        <strain evidence="5 6">DSM 16981</strain>
    </source>
</reference>
<dbReference type="OrthoDB" id="1696863at2"/>
<evidence type="ECO:0000313" key="5">
    <source>
        <dbReference type="EMBL" id="SDN10759.1"/>
    </source>
</evidence>
<evidence type="ECO:0000256" key="3">
    <source>
        <dbReference type="ARBA" id="ARBA00023163"/>
    </source>
</evidence>
<keyword evidence="3" id="KW-0804">Transcription</keyword>
<dbReference type="Proteomes" id="UP000199309">
    <property type="component" value="Unassembled WGS sequence"/>
</dbReference>
<dbReference type="InterPro" id="IPR000835">
    <property type="entry name" value="HTH_MarR-typ"/>
</dbReference>
<evidence type="ECO:0000256" key="1">
    <source>
        <dbReference type="ARBA" id="ARBA00023015"/>
    </source>
</evidence>
<accession>A0A1G9YNK7</accession>
<protein>
    <submittedName>
        <fullName evidence="5">DNA-binding transcriptional regulator, MarR family</fullName>
    </submittedName>
</protein>
<dbReference type="InterPro" id="IPR052067">
    <property type="entry name" value="Metal_resp_HTH_trans_reg"/>
</dbReference>
<dbReference type="PANTHER" id="PTHR35790">
    <property type="entry name" value="HTH-TYPE TRANSCRIPTIONAL REGULATOR PCHR"/>
    <property type="match status" value="1"/>
</dbReference>
<dbReference type="SUPFAM" id="SSF46785">
    <property type="entry name" value="Winged helix' DNA-binding domain"/>
    <property type="match status" value="1"/>
</dbReference>
<sequence>MSQNDIQENNLTSETSYVNATFQALNNRHSIIYYFVMLYNDYIYADHDYGNGMPMTMIEVHTLSYIEDHPGTTVTTLSKHWQKTKGALSQIVSRLEKDGLVRKDKKEGNTKTVLLYTTKTGTEISKAHKLYDTLDIAKTLGKIGETCTPEEIDTFFKVINSYYGVILKDFEENKVTKRQGRRKNK</sequence>
<proteinExistence type="predicted"/>
<name>A0A1G9YNK7_9FIRM</name>
<dbReference type="Pfam" id="PF12802">
    <property type="entry name" value="MarR_2"/>
    <property type="match status" value="1"/>
</dbReference>
<dbReference type="InterPro" id="IPR036388">
    <property type="entry name" value="WH-like_DNA-bd_sf"/>
</dbReference>
<organism evidence="5 6">
    <name type="scientific">Megasphaera paucivorans</name>
    <dbReference type="NCBI Taxonomy" id="349095"/>
    <lineage>
        <taxon>Bacteria</taxon>
        <taxon>Bacillati</taxon>
        <taxon>Bacillota</taxon>
        <taxon>Negativicutes</taxon>
        <taxon>Veillonellales</taxon>
        <taxon>Veillonellaceae</taxon>
        <taxon>Megasphaera</taxon>
    </lineage>
</organism>
<keyword evidence="2 5" id="KW-0238">DNA-binding</keyword>
<keyword evidence="6" id="KW-1185">Reference proteome</keyword>
<gene>
    <name evidence="5" type="ORF">SAMN05660299_02123</name>
</gene>
<dbReference type="SMART" id="SM00347">
    <property type="entry name" value="HTH_MARR"/>
    <property type="match status" value="1"/>
</dbReference>
<dbReference type="Gene3D" id="1.10.10.10">
    <property type="entry name" value="Winged helix-like DNA-binding domain superfamily/Winged helix DNA-binding domain"/>
    <property type="match status" value="1"/>
</dbReference>
<evidence type="ECO:0000259" key="4">
    <source>
        <dbReference type="PROSITE" id="PS50995"/>
    </source>
</evidence>
<dbReference type="InterPro" id="IPR036390">
    <property type="entry name" value="WH_DNA-bd_sf"/>
</dbReference>
<dbReference type="STRING" id="349095.SAMN05660299_02123"/>
<keyword evidence="1" id="KW-0805">Transcription regulation</keyword>
<dbReference type="GO" id="GO:0003677">
    <property type="term" value="F:DNA binding"/>
    <property type="evidence" value="ECO:0007669"/>
    <property type="project" value="UniProtKB-KW"/>
</dbReference>